<evidence type="ECO:0000313" key="2">
    <source>
        <dbReference type="EMBL" id="KAF3111328.1"/>
    </source>
</evidence>
<feature type="region of interest" description="Disordered" evidence="1">
    <location>
        <begin position="138"/>
        <end position="199"/>
    </location>
</feature>
<comment type="caution">
    <text evidence="2">The sequence shown here is derived from an EMBL/GenBank/DDBJ whole genome shotgun (WGS) entry which is preliminary data.</text>
</comment>
<accession>A0A7C8JKQ9</accession>
<organism evidence="2 3">
    <name type="scientific">Orbilia oligospora</name>
    <name type="common">Nematode-trapping fungus</name>
    <name type="synonym">Arthrobotrys oligospora</name>
    <dbReference type="NCBI Taxonomy" id="2813651"/>
    <lineage>
        <taxon>Eukaryota</taxon>
        <taxon>Fungi</taxon>
        <taxon>Dikarya</taxon>
        <taxon>Ascomycota</taxon>
        <taxon>Pezizomycotina</taxon>
        <taxon>Orbiliomycetes</taxon>
        <taxon>Orbiliales</taxon>
        <taxon>Orbiliaceae</taxon>
        <taxon>Orbilia</taxon>
    </lineage>
</organism>
<reference evidence="2 3" key="1">
    <citation type="submission" date="2019-06" db="EMBL/GenBank/DDBJ databases">
        <authorList>
            <person name="Palmer J.M."/>
        </authorList>
    </citation>
    <scope>NUCLEOTIDE SEQUENCE [LARGE SCALE GENOMIC DNA]</scope>
    <source>
        <strain evidence="2 3">TWF102</strain>
    </source>
</reference>
<gene>
    <name evidence="2" type="ORF">TWF102_007001</name>
</gene>
<evidence type="ECO:0000313" key="3">
    <source>
        <dbReference type="Proteomes" id="UP000475325"/>
    </source>
</evidence>
<sequence>MPTKRPRFSPLADIPMRTCVPEFGVQTIYLDFPPDHPQYPHRDEPPSPSPSSPSILSESSSFGMNLADENGFSTLTSLNQRVRDIHSLENNRTDDPGPTGDQRAVSSSSRNPNTTLRKLNARGGAKLGPVFRRCTCGNKIRTQERPSEKTISRNQGSSKVRAKQHRESSGKKQVTKLPTRILKTRKGCPGTSHRTAVAD</sequence>
<name>A0A7C8JKQ9_ORBOL</name>
<evidence type="ECO:0000256" key="1">
    <source>
        <dbReference type="SAM" id="MobiDB-lite"/>
    </source>
</evidence>
<dbReference type="EMBL" id="WIQW01000004">
    <property type="protein sequence ID" value="KAF3111328.1"/>
    <property type="molecule type" value="Genomic_DNA"/>
</dbReference>
<feature type="region of interest" description="Disordered" evidence="1">
    <location>
        <begin position="88"/>
        <end position="116"/>
    </location>
</feature>
<feature type="compositionally biased region" description="Low complexity" evidence="1">
    <location>
        <begin position="52"/>
        <end position="61"/>
    </location>
</feature>
<dbReference type="AlphaFoldDB" id="A0A7C8JKQ9"/>
<feature type="compositionally biased region" description="Polar residues" evidence="1">
    <location>
        <begin position="104"/>
        <end position="116"/>
    </location>
</feature>
<protein>
    <submittedName>
        <fullName evidence="2">Uncharacterized protein</fullName>
    </submittedName>
</protein>
<dbReference type="Proteomes" id="UP000475325">
    <property type="component" value="Unassembled WGS sequence"/>
</dbReference>
<feature type="region of interest" description="Disordered" evidence="1">
    <location>
        <begin position="29"/>
        <end position="68"/>
    </location>
</feature>
<proteinExistence type="predicted"/>
<feature type="compositionally biased region" description="Basic and acidic residues" evidence="1">
    <location>
        <begin position="141"/>
        <end position="151"/>
    </location>
</feature>